<dbReference type="WBParaSite" id="RSKR_0000549100.1">
    <property type="protein sequence ID" value="RSKR_0000549100.1"/>
    <property type="gene ID" value="RSKR_0000549100"/>
</dbReference>
<name>A0AC35TXD8_9BILA</name>
<sequence length="168" mass="19869">MDIQRVEEKIYLQTHSKYNNVVGRIVGPRGSSIKKLENKTGTRIFIRGQGSPRRETDIVMNPQEKLHVLLVCIDYKRIALQKIAQCVSLIQDLIKSSVKVQMDEEKVEQLKQVAITNGTYDQFKYQDKPKQIIHNGIDHKWHDEHECNNHDELEYYSVYYLPEYKCWF</sequence>
<proteinExistence type="predicted"/>
<accession>A0AC35TXD8</accession>
<protein>
    <submittedName>
        <fullName evidence="2">KH domain-containing protein</fullName>
    </submittedName>
</protein>
<evidence type="ECO:0000313" key="1">
    <source>
        <dbReference type="Proteomes" id="UP000095286"/>
    </source>
</evidence>
<evidence type="ECO:0000313" key="2">
    <source>
        <dbReference type="WBParaSite" id="RSKR_0000549100.1"/>
    </source>
</evidence>
<reference evidence="2" key="1">
    <citation type="submission" date="2016-11" db="UniProtKB">
        <authorList>
            <consortium name="WormBaseParasite"/>
        </authorList>
    </citation>
    <scope>IDENTIFICATION</scope>
    <source>
        <strain evidence="2">KR3021</strain>
    </source>
</reference>
<dbReference type="Proteomes" id="UP000095286">
    <property type="component" value="Unplaced"/>
</dbReference>
<organism evidence="1 2">
    <name type="scientific">Rhabditophanes sp. KR3021</name>
    <dbReference type="NCBI Taxonomy" id="114890"/>
    <lineage>
        <taxon>Eukaryota</taxon>
        <taxon>Metazoa</taxon>
        <taxon>Ecdysozoa</taxon>
        <taxon>Nematoda</taxon>
        <taxon>Chromadorea</taxon>
        <taxon>Rhabditida</taxon>
        <taxon>Tylenchina</taxon>
        <taxon>Panagrolaimomorpha</taxon>
        <taxon>Strongyloidoidea</taxon>
        <taxon>Alloionematidae</taxon>
        <taxon>Rhabditophanes</taxon>
    </lineage>
</organism>